<dbReference type="SUPFAM" id="SSF48452">
    <property type="entry name" value="TPR-like"/>
    <property type="match status" value="1"/>
</dbReference>
<protein>
    <recommendedName>
        <fullName evidence="4">Tetratricopeptide repeat-like superfamily protein</fullName>
    </recommendedName>
</protein>
<feature type="compositionally biased region" description="Gly residues" evidence="1">
    <location>
        <begin position="232"/>
        <end position="241"/>
    </location>
</feature>
<feature type="region of interest" description="Disordered" evidence="1">
    <location>
        <begin position="232"/>
        <end position="255"/>
    </location>
</feature>
<dbReference type="PANTHER" id="PTHR26312">
    <property type="entry name" value="TETRATRICOPEPTIDE REPEAT PROTEIN 5"/>
    <property type="match status" value="1"/>
</dbReference>
<dbReference type="SMART" id="SM00386">
    <property type="entry name" value="HAT"/>
    <property type="match status" value="3"/>
</dbReference>
<evidence type="ECO:0000313" key="3">
    <source>
        <dbReference type="Proteomes" id="UP001141806"/>
    </source>
</evidence>
<gene>
    <name evidence="2" type="ORF">NE237_014457</name>
</gene>
<feature type="compositionally biased region" description="Polar residues" evidence="1">
    <location>
        <begin position="1"/>
        <end position="20"/>
    </location>
</feature>
<sequence length="384" mass="41768">MLLRSSSTPVLGSLLSSSESPNRDFENSSSNNNKHPSSSDHTLKKISFSHGGLPNFRTFSCNSSPVSHAVVAFSDFHGEPNSASSSSFRRAQSDGNLEGLAASSCDFDDFHTTKPLSRASRRPSMSVLKTIPSFSFYNSRGEPEDEEEEEDEDKVEQEKEEDLGQRDGLLERTVTVGDSITAAVGSDDFYFGNNGNMGFVLEEKEKELVSPPLYLARGIGIDVGVLGGGAGGGSGGHGSGGFSPDELGKGGGREGSQIEEYYKRGVEENPYNPLFLRNYAQFLYESKGDLQGAEEYYSRAILIDPTDGEIMSQYAVLLWKLYRDQDRASSYFERAVQAAPQDSHVLAAYASFLWETEDEEESSLPQDLTDVASWNSGVVASAIV</sequence>
<feature type="region of interest" description="Disordered" evidence="1">
    <location>
        <begin position="135"/>
        <end position="168"/>
    </location>
</feature>
<dbReference type="EMBL" id="JAMYWD010000006">
    <property type="protein sequence ID" value="KAJ4967756.1"/>
    <property type="molecule type" value="Genomic_DNA"/>
</dbReference>
<comment type="caution">
    <text evidence="2">The sequence shown here is derived from an EMBL/GenBank/DDBJ whole genome shotgun (WGS) entry which is preliminary data.</text>
</comment>
<feature type="region of interest" description="Disordered" evidence="1">
    <location>
        <begin position="1"/>
        <end position="46"/>
    </location>
</feature>
<dbReference type="Gene3D" id="1.25.40.10">
    <property type="entry name" value="Tetratricopeptide repeat domain"/>
    <property type="match status" value="1"/>
</dbReference>
<dbReference type="InterPro" id="IPR011990">
    <property type="entry name" value="TPR-like_helical_dom_sf"/>
</dbReference>
<accession>A0A9Q0KCD3</accession>
<evidence type="ECO:0000256" key="1">
    <source>
        <dbReference type="SAM" id="MobiDB-lite"/>
    </source>
</evidence>
<dbReference type="PANTHER" id="PTHR26312:SF225">
    <property type="entry name" value="TPR REPEAT PROTEIN"/>
    <property type="match status" value="1"/>
</dbReference>
<keyword evidence="3" id="KW-1185">Reference proteome</keyword>
<feature type="compositionally biased region" description="Acidic residues" evidence="1">
    <location>
        <begin position="143"/>
        <end position="161"/>
    </location>
</feature>
<reference evidence="2" key="1">
    <citation type="journal article" date="2023" name="Plant J.">
        <title>The genome of the king protea, Protea cynaroides.</title>
        <authorList>
            <person name="Chang J."/>
            <person name="Duong T.A."/>
            <person name="Schoeman C."/>
            <person name="Ma X."/>
            <person name="Roodt D."/>
            <person name="Barker N."/>
            <person name="Li Z."/>
            <person name="Van de Peer Y."/>
            <person name="Mizrachi E."/>
        </authorList>
    </citation>
    <scope>NUCLEOTIDE SEQUENCE</scope>
    <source>
        <tissue evidence="2">Young leaves</tissue>
    </source>
</reference>
<proteinExistence type="predicted"/>
<dbReference type="OrthoDB" id="1919713at2759"/>
<organism evidence="2 3">
    <name type="scientific">Protea cynaroides</name>
    <dbReference type="NCBI Taxonomy" id="273540"/>
    <lineage>
        <taxon>Eukaryota</taxon>
        <taxon>Viridiplantae</taxon>
        <taxon>Streptophyta</taxon>
        <taxon>Embryophyta</taxon>
        <taxon>Tracheophyta</taxon>
        <taxon>Spermatophyta</taxon>
        <taxon>Magnoliopsida</taxon>
        <taxon>Proteales</taxon>
        <taxon>Proteaceae</taxon>
        <taxon>Protea</taxon>
    </lineage>
</organism>
<evidence type="ECO:0008006" key="4">
    <source>
        <dbReference type="Google" id="ProtNLM"/>
    </source>
</evidence>
<dbReference type="Proteomes" id="UP001141806">
    <property type="component" value="Unassembled WGS sequence"/>
</dbReference>
<name>A0A9Q0KCD3_9MAGN</name>
<feature type="compositionally biased region" description="Low complexity" evidence="1">
    <location>
        <begin position="27"/>
        <end position="36"/>
    </location>
</feature>
<dbReference type="AlphaFoldDB" id="A0A9Q0KCD3"/>
<dbReference type="GO" id="GO:0006396">
    <property type="term" value="P:RNA processing"/>
    <property type="evidence" value="ECO:0007669"/>
    <property type="project" value="InterPro"/>
</dbReference>
<evidence type="ECO:0000313" key="2">
    <source>
        <dbReference type="EMBL" id="KAJ4967756.1"/>
    </source>
</evidence>
<dbReference type="Pfam" id="PF14559">
    <property type="entry name" value="TPR_19"/>
    <property type="match status" value="1"/>
</dbReference>
<dbReference type="InterPro" id="IPR003107">
    <property type="entry name" value="HAT"/>
</dbReference>